<organism evidence="1 2">
    <name type="scientific">Streptomyces silvisoli</name>
    <dbReference type="NCBI Taxonomy" id="3034235"/>
    <lineage>
        <taxon>Bacteria</taxon>
        <taxon>Bacillati</taxon>
        <taxon>Actinomycetota</taxon>
        <taxon>Actinomycetes</taxon>
        <taxon>Kitasatosporales</taxon>
        <taxon>Streptomycetaceae</taxon>
        <taxon>Streptomyces</taxon>
    </lineage>
</organism>
<proteinExistence type="predicted"/>
<reference evidence="1 2" key="1">
    <citation type="submission" date="2023-03" db="EMBL/GenBank/DDBJ databases">
        <title>Draft genome sequence of Streptomyces sp. RB6PN23 isolated from peat swamp forest in Thailand.</title>
        <authorList>
            <person name="Klaysubun C."/>
            <person name="Duangmal K."/>
        </authorList>
    </citation>
    <scope>NUCLEOTIDE SEQUENCE [LARGE SCALE GENOMIC DNA]</scope>
    <source>
        <strain evidence="1 2">RB6PN23</strain>
    </source>
</reference>
<dbReference type="RefSeq" id="WP_276096056.1">
    <property type="nucleotide sequence ID" value="NZ_JARJBC010000022.1"/>
</dbReference>
<protein>
    <submittedName>
        <fullName evidence="1">Uncharacterized protein</fullName>
    </submittedName>
</protein>
<comment type="caution">
    <text evidence="1">The sequence shown here is derived from an EMBL/GenBank/DDBJ whole genome shotgun (WGS) entry which is preliminary data.</text>
</comment>
<dbReference type="EMBL" id="JARJBC010000022">
    <property type="protein sequence ID" value="MDF3293089.1"/>
    <property type="molecule type" value="Genomic_DNA"/>
</dbReference>
<evidence type="ECO:0000313" key="1">
    <source>
        <dbReference type="EMBL" id="MDF3293089.1"/>
    </source>
</evidence>
<keyword evidence="2" id="KW-1185">Reference proteome</keyword>
<evidence type="ECO:0000313" key="2">
    <source>
        <dbReference type="Proteomes" id="UP001216579"/>
    </source>
</evidence>
<accession>A0ABT5ZTE3</accession>
<name>A0ABT5ZTE3_9ACTN</name>
<sequence>MGPAFTTDQDTLGAIASGRPTWTVYYARQAEIQPAPRVVSRPFTDPAPAIQTYPAVRPGPPSRPLTVLLEACNQQAS</sequence>
<gene>
    <name evidence="1" type="ORF">P3G67_28535</name>
</gene>
<dbReference type="Proteomes" id="UP001216579">
    <property type="component" value="Unassembled WGS sequence"/>
</dbReference>